<name>A0A6N2MVH9_SALVM</name>
<accession>A0A6N2MVH9</accession>
<keyword evidence="1" id="KW-0472">Membrane</keyword>
<feature type="transmembrane region" description="Helical" evidence="1">
    <location>
        <begin position="12"/>
        <end position="32"/>
    </location>
</feature>
<keyword evidence="1" id="KW-0812">Transmembrane</keyword>
<proteinExistence type="predicted"/>
<sequence length="67" mass="7815">MPFSPAKKKLPSLSVFVLYAGSLAYLFVIYVFELNGPHVIRVVKMFHNLIDLMIYIMMYLIHQPINQ</sequence>
<reference evidence="2" key="1">
    <citation type="submission" date="2019-03" db="EMBL/GenBank/DDBJ databases">
        <authorList>
            <person name="Mank J."/>
            <person name="Almeida P."/>
        </authorList>
    </citation>
    <scope>NUCLEOTIDE SEQUENCE</scope>
    <source>
        <strain evidence="2">78183</strain>
    </source>
</reference>
<keyword evidence="1" id="KW-1133">Transmembrane helix</keyword>
<organism evidence="2">
    <name type="scientific">Salix viminalis</name>
    <name type="common">Common osier</name>
    <name type="synonym">Basket willow</name>
    <dbReference type="NCBI Taxonomy" id="40686"/>
    <lineage>
        <taxon>Eukaryota</taxon>
        <taxon>Viridiplantae</taxon>
        <taxon>Streptophyta</taxon>
        <taxon>Embryophyta</taxon>
        <taxon>Tracheophyta</taxon>
        <taxon>Spermatophyta</taxon>
        <taxon>Magnoliopsida</taxon>
        <taxon>eudicotyledons</taxon>
        <taxon>Gunneridae</taxon>
        <taxon>Pentapetalae</taxon>
        <taxon>rosids</taxon>
        <taxon>fabids</taxon>
        <taxon>Malpighiales</taxon>
        <taxon>Salicaceae</taxon>
        <taxon>Saliceae</taxon>
        <taxon>Salix</taxon>
    </lineage>
</organism>
<gene>
    <name evidence="2" type="ORF">SVIM_LOCUS426664</name>
</gene>
<protein>
    <submittedName>
        <fullName evidence="2">Uncharacterized protein</fullName>
    </submittedName>
</protein>
<dbReference type="EMBL" id="CAADRP010001985">
    <property type="protein sequence ID" value="VFU58417.1"/>
    <property type="molecule type" value="Genomic_DNA"/>
</dbReference>
<feature type="transmembrane region" description="Helical" evidence="1">
    <location>
        <begin position="38"/>
        <end position="61"/>
    </location>
</feature>
<evidence type="ECO:0000313" key="2">
    <source>
        <dbReference type="EMBL" id="VFU58417.1"/>
    </source>
</evidence>
<dbReference type="AlphaFoldDB" id="A0A6N2MVH9"/>
<evidence type="ECO:0000256" key="1">
    <source>
        <dbReference type="SAM" id="Phobius"/>
    </source>
</evidence>